<evidence type="ECO:0000259" key="1">
    <source>
        <dbReference type="Pfam" id="PF12770"/>
    </source>
</evidence>
<feature type="domain" description="CHAT" evidence="1">
    <location>
        <begin position="731"/>
        <end position="1005"/>
    </location>
</feature>
<dbReference type="Proteomes" id="UP000030685">
    <property type="component" value="Unassembled WGS sequence"/>
</dbReference>
<accession>X0KFQ2</accession>
<organism evidence="2">
    <name type="scientific">Fusarium odoratissimum (strain NRRL 54006)</name>
    <dbReference type="NCBI Taxonomy" id="1089451"/>
    <lineage>
        <taxon>Eukaryota</taxon>
        <taxon>Fungi</taxon>
        <taxon>Dikarya</taxon>
        <taxon>Ascomycota</taxon>
        <taxon>Pezizomycotina</taxon>
        <taxon>Sordariomycetes</taxon>
        <taxon>Hypocreomycetidae</taxon>
        <taxon>Hypocreales</taxon>
        <taxon>Nectriaceae</taxon>
        <taxon>Fusarium</taxon>
        <taxon>Fusarium oxysporum species complex</taxon>
        <taxon>Fusarium oxysporum f. sp. cubense (strain race 4)</taxon>
    </lineage>
</organism>
<dbReference type="PANTHER" id="PTHR19959:SF119">
    <property type="entry name" value="FUNGAL LIPASE-LIKE DOMAIN-CONTAINING PROTEIN"/>
    <property type="match status" value="1"/>
</dbReference>
<dbReference type="RefSeq" id="XP_031069605.1">
    <property type="nucleotide sequence ID" value="XM_031199837.1"/>
</dbReference>
<reference evidence="2" key="1">
    <citation type="submission" date="2011-11" db="EMBL/GenBank/DDBJ databases">
        <title>The Genome Sequence of Fusarium oxysporum II5.</title>
        <authorList>
            <consortium name="The Broad Institute Genome Sequencing Platform"/>
            <person name="Ma L.-J."/>
            <person name="Gale L.R."/>
            <person name="Schwartz D.C."/>
            <person name="Zhou S."/>
            <person name="Corby-Kistler H."/>
            <person name="Young S.K."/>
            <person name="Zeng Q."/>
            <person name="Gargeya S."/>
            <person name="Fitzgerald M."/>
            <person name="Haas B."/>
            <person name="Abouelleil A."/>
            <person name="Alvarado L."/>
            <person name="Arachchi H.M."/>
            <person name="Berlin A."/>
            <person name="Brown A."/>
            <person name="Chapman S.B."/>
            <person name="Chen Z."/>
            <person name="Dunbar C."/>
            <person name="Freedman E."/>
            <person name="Gearin G."/>
            <person name="Goldberg J."/>
            <person name="Griggs A."/>
            <person name="Gujja S."/>
            <person name="Heiman D."/>
            <person name="Howarth C."/>
            <person name="Larson L."/>
            <person name="Lui A."/>
            <person name="MacDonald P.J.P."/>
            <person name="Montmayeur A."/>
            <person name="Murphy C."/>
            <person name="Neiman D."/>
            <person name="Pearson M."/>
            <person name="Priest M."/>
            <person name="Roberts A."/>
            <person name="Saif S."/>
            <person name="Shea T."/>
            <person name="Shenoy N."/>
            <person name="Sisk P."/>
            <person name="Stolte C."/>
            <person name="Sykes S."/>
            <person name="Wortman J."/>
            <person name="Nusbaum C."/>
            <person name="Birren B."/>
        </authorList>
    </citation>
    <scope>NUCLEOTIDE SEQUENCE [LARGE SCALE GENOMIC DNA]</scope>
    <source>
        <strain evidence="2">54006</strain>
    </source>
</reference>
<reference evidence="2" key="2">
    <citation type="submission" date="2012-05" db="EMBL/GenBank/DDBJ databases">
        <title>The Genome Annotation of Fusarium oxysporum II5.</title>
        <authorList>
            <consortium name="The Broad Institute Genomics Platform"/>
            <person name="Ma L.-J."/>
            <person name="Corby-Kistler H."/>
            <person name="Broz K."/>
            <person name="Gale L.R."/>
            <person name="Jonkers W."/>
            <person name="O'Donnell K."/>
            <person name="Ploetz R."/>
            <person name="Steinberg C."/>
            <person name="Schwartz D.C."/>
            <person name="VanEtten H."/>
            <person name="Zhou S."/>
            <person name="Young S.K."/>
            <person name="Zeng Q."/>
            <person name="Gargeya S."/>
            <person name="Fitzgerald M."/>
            <person name="Abouelleil A."/>
            <person name="Alvarado L."/>
            <person name="Chapman S.B."/>
            <person name="Gainer-Dewar J."/>
            <person name="Goldberg J."/>
            <person name="Griggs A."/>
            <person name="Gujja S."/>
            <person name="Hansen M."/>
            <person name="Howarth C."/>
            <person name="Imamovic A."/>
            <person name="Ireland A."/>
            <person name="Larimer J."/>
            <person name="McCowan C."/>
            <person name="Murphy C."/>
            <person name="Pearson M."/>
            <person name="Poon T.W."/>
            <person name="Priest M."/>
            <person name="Roberts A."/>
            <person name="Saif S."/>
            <person name="Shea T."/>
            <person name="Sykes S."/>
            <person name="Wortman J."/>
            <person name="Nusbaum C."/>
            <person name="Birren B."/>
        </authorList>
    </citation>
    <scope>NUCLEOTIDE SEQUENCE</scope>
    <source>
        <strain evidence="2">54006</strain>
    </source>
</reference>
<dbReference type="VEuPathDB" id="FungiDB:FOIG_02522"/>
<dbReference type="SUPFAM" id="SSF48439">
    <property type="entry name" value="Protein prenylyltransferase"/>
    <property type="match status" value="1"/>
</dbReference>
<proteinExistence type="predicted"/>
<dbReference type="Gene3D" id="1.25.40.10">
    <property type="entry name" value="Tetratricopeptide repeat domain"/>
    <property type="match status" value="3"/>
</dbReference>
<dbReference type="SUPFAM" id="SSF81901">
    <property type="entry name" value="HCP-like"/>
    <property type="match status" value="2"/>
</dbReference>
<gene>
    <name evidence="2" type="ORF">FOIG_02522</name>
</gene>
<dbReference type="AlphaFoldDB" id="X0KFQ2"/>
<dbReference type="EMBL" id="JH658274">
    <property type="protein sequence ID" value="EXM07516.1"/>
    <property type="molecule type" value="Genomic_DNA"/>
</dbReference>
<dbReference type="PANTHER" id="PTHR19959">
    <property type="entry name" value="KINESIN LIGHT CHAIN"/>
    <property type="match status" value="1"/>
</dbReference>
<protein>
    <recommendedName>
        <fullName evidence="1">CHAT domain-containing protein</fullName>
    </recommendedName>
</protein>
<dbReference type="GeneID" id="42027697"/>
<dbReference type="HOGENOM" id="CLU_001305_0_0_1"/>
<sequence>MADIDEAIKYVKKAIGTNPTNVENLEQLGNLLNDRYLSTGMLVDLDASVLATKQAIDAITDDGAELADCSNTLCYRLQDRFMVTEDDADLEEAIQFSQKAVELTSACNARYLSNLAASLKIRFSVTGELKDLEDGIVLAKQAVSVTESDDPELPKWLNNLGNHLSNKHLITGSLEDLEEAIKLSRRAAASTSDATMRALFLNNLSAKLDLKAEVTGNSNTYEEAIELAKEALTLTPDGHPDQAKWLNNLATHLIEKFDRSWDLNNLQDAINAASQAADLTPNGPTKALYLDTVADALNRKYDKMGLLTDLEEAIRMTEMALEMLPSHHSKRPQILSTLSDLFSNRYLRKEMIGDLDRAIELSREAADAKSDNHPYKAIYIDRLAMQLNLRSSISWVDPHLWKDLEESIQLERKAIAITENNRPTWSFKNNLQAMLVIKYGLTKDQAILDDCTQLQREALEEIPEGHQYRAEMLTSLGYRLRDGAKNDSDLEKASEYFLEALQNTNAPAISRVRAGSALLQCCPDKKKAYRAAQVIMGLLPQLITRSHETSDKQHAAGSRAGMTCSAVAAALQADRSVFEALQVLELGRGVLAKYSEEMLLGPLQLGHLSPQQAKTYIHLRDELKFPNTPSQGNSLLGHVTQLNKRCDMATELEELIVEIRKLPGFEDLWTALTEAETLEAAERGTIVVINVSRARCDALLIEKHQMRSLALPNITNDLYEFARTGDFGSLKVLEWMWDNITQPVLDTLGYYQVPEEDAWPHVWWIPTALLTLFPLHAAGYHRKESYETVLDRVVSSYASSIRAIIRGRQKDLSSSFSSTAVPRALLVGMQKTPESGALPFANKEIDIVQKLCQSAGLETVRPRPRKEEVSEHLLDCKMFHFAGHGYTDENDPSNSHLRLEDWKEDPFRVADLQRMNLREHAPFLAYLSACGTGQMKRYNLVDESIHLISAYQLAGFRHVIGTLWKVSDQCCVDVAKTTYESMRGSGLSDEGVSWGLHRASRELRDKWVKEQKQGRSSLTRGVPVLGNGNGHSVTFKKYCQDEKGRDISLEPRRIDVPEDEISQLLIMSPSVSTRFVFVENISPGLIMLLGEKLDIDPLFFADYIHHAFANLEKTSSPPSLATLPSSIATRDHIHLHCQKVIDLEGTDDELKKARYDLKTRSNVPRHVRRLVTLPGKRLALAQTCCSFFIRHIGDMSICLFLVDPPVTSVVHSLGTDLTSMYKASVSHGSFEDFRALGSYSTFEKSPFGDTWNKSSMRKASYTTSRLVHRRD</sequence>
<evidence type="ECO:0000313" key="2">
    <source>
        <dbReference type="EMBL" id="EXM07516.1"/>
    </source>
</evidence>
<name>X0KFQ2_FUSO5</name>
<dbReference type="InterPro" id="IPR024983">
    <property type="entry name" value="CHAT_dom"/>
</dbReference>
<dbReference type="Pfam" id="PF12770">
    <property type="entry name" value="CHAT"/>
    <property type="match status" value="1"/>
</dbReference>
<dbReference type="InterPro" id="IPR011990">
    <property type="entry name" value="TPR-like_helical_dom_sf"/>
</dbReference>